<keyword evidence="1" id="KW-0812">Transmembrane</keyword>
<dbReference type="Proteomes" id="UP000054783">
    <property type="component" value="Unassembled WGS sequence"/>
</dbReference>
<keyword evidence="1" id="KW-0472">Membrane</keyword>
<dbReference type="AlphaFoldDB" id="A0A0V0ZLJ9"/>
<comment type="caution">
    <text evidence="2">The sequence shown here is derived from an EMBL/GenBank/DDBJ whole genome shotgun (WGS) entry which is preliminary data.</text>
</comment>
<evidence type="ECO:0000313" key="2">
    <source>
        <dbReference type="EMBL" id="KRY13102.1"/>
    </source>
</evidence>
<gene>
    <name evidence="2" type="ORF">T12_10822</name>
</gene>
<dbReference type="EMBL" id="JYDQ01000147">
    <property type="protein sequence ID" value="KRY13102.1"/>
    <property type="molecule type" value="Genomic_DNA"/>
</dbReference>
<name>A0A0V0ZLJ9_9BILA</name>
<feature type="transmembrane region" description="Helical" evidence="1">
    <location>
        <begin position="20"/>
        <end position="43"/>
    </location>
</feature>
<sequence>LKSAYLSFFIQFHFEQFTSVAIGSLFGTFIAFCAQIFASNLVFSSSYAFINKSCIIISSDNHLLFQTNYAFIFIYLMSFLCWIVRRSFVR</sequence>
<evidence type="ECO:0000313" key="3">
    <source>
        <dbReference type="Proteomes" id="UP000054783"/>
    </source>
</evidence>
<accession>A0A0V0ZLJ9</accession>
<keyword evidence="3" id="KW-1185">Reference proteome</keyword>
<reference evidence="2 3" key="1">
    <citation type="submission" date="2015-01" db="EMBL/GenBank/DDBJ databases">
        <title>Evolution of Trichinella species and genotypes.</title>
        <authorList>
            <person name="Korhonen P.K."/>
            <person name="Edoardo P."/>
            <person name="Giuseppe L.R."/>
            <person name="Gasser R.B."/>
        </authorList>
    </citation>
    <scope>NUCLEOTIDE SEQUENCE [LARGE SCALE GENOMIC DNA]</scope>
    <source>
        <strain evidence="2">ISS2496</strain>
    </source>
</reference>
<keyword evidence="1" id="KW-1133">Transmembrane helix</keyword>
<protein>
    <submittedName>
        <fullName evidence="2">Uncharacterized protein</fullName>
    </submittedName>
</protein>
<proteinExistence type="predicted"/>
<organism evidence="2 3">
    <name type="scientific">Trichinella patagoniensis</name>
    <dbReference type="NCBI Taxonomy" id="990121"/>
    <lineage>
        <taxon>Eukaryota</taxon>
        <taxon>Metazoa</taxon>
        <taxon>Ecdysozoa</taxon>
        <taxon>Nematoda</taxon>
        <taxon>Enoplea</taxon>
        <taxon>Dorylaimia</taxon>
        <taxon>Trichinellida</taxon>
        <taxon>Trichinellidae</taxon>
        <taxon>Trichinella</taxon>
    </lineage>
</organism>
<feature type="non-terminal residue" evidence="2">
    <location>
        <position position="1"/>
    </location>
</feature>
<evidence type="ECO:0000256" key="1">
    <source>
        <dbReference type="SAM" id="Phobius"/>
    </source>
</evidence>
<feature type="transmembrane region" description="Helical" evidence="1">
    <location>
        <begin position="63"/>
        <end position="84"/>
    </location>
</feature>